<dbReference type="GO" id="GO:0016829">
    <property type="term" value="F:lyase activity"/>
    <property type="evidence" value="ECO:0007669"/>
    <property type="project" value="UniProtKB-KW"/>
</dbReference>
<dbReference type="GO" id="GO:0106300">
    <property type="term" value="P:protein-DNA covalent cross-linking repair"/>
    <property type="evidence" value="ECO:0007669"/>
    <property type="project" value="InterPro"/>
</dbReference>
<dbReference type="Proteomes" id="UP000037392">
    <property type="component" value="Unassembled WGS sequence"/>
</dbReference>
<protein>
    <recommendedName>
        <fullName evidence="8">Abasic site processing protein</fullName>
        <ecNumber evidence="8">3.4.-.-</ecNumber>
    </recommendedName>
</protein>
<dbReference type="GeneID" id="93166289"/>
<dbReference type="RefSeq" id="WP_048929190.1">
    <property type="nucleotide sequence ID" value="NZ_KQ235875.1"/>
</dbReference>
<organism evidence="9 10">
    <name type="scientific">[Clostridium] citroniae WAL-19142</name>
    <dbReference type="NCBI Taxonomy" id="742734"/>
    <lineage>
        <taxon>Bacteria</taxon>
        <taxon>Bacillati</taxon>
        <taxon>Bacillota</taxon>
        <taxon>Clostridia</taxon>
        <taxon>Lachnospirales</taxon>
        <taxon>Lachnospiraceae</taxon>
        <taxon>Enterocloster</taxon>
    </lineage>
</organism>
<evidence type="ECO:0000256" key="2">
    <source>
        <dbReference type="ARBA" id="ARBA00022670"/>
    </source>
</evidence>
<evidence type="ECO:0000256" key="8">
    <source>
        <dbReference type="RuleBase" id="RU364100"/>
    </source>
</evidence>
<evidence type="ECO:0000313" key="10">
    <source>
        <dbReference type="Proteomes" id="UP000037392"/>
    </source>
</evidence>
<evidence type="ECO:0000256" key="4">
    <source>
        <dbReference type="ARBA" id="ARBA00022801"/>
    </source>
</evidence>
<accession>A0A0J9B7B9</accession>
<dbReference type="OrthoDB" id="9782620at2"/>
<dbReference type="PANTHER" id="PTHR13604:SF0">
    <property type="entry name" value="ABASIC SITE PROCESSING PROTEIN HMCES"/>
    <property type="match status" value="1"/>
</dbReference>
<dbReference type="Gene3D" id="3.90.1680.10">
    <property type="entry name" value="SOS response associated peptidase-like"/>
    <property type="match status" value="1"/>
</dbReference>
<dbReference type="InterPro" id="IPR003738">
    <property type="entry name" value="SRAP"/>
</dbReference>
<dbReference type="EMBL" id="ADLK01000089">
    <property type="protein sequence ID" value="KMW08307.1"/>
    <property type="molecule type" value="Genomic_DNA"/>
</dbReference>
<dbReference type="GO" id="GO:0006508">
    <property type="term" value="P:proteolysis"/>
    <property type="evidence" value="ECO:0007669"/>
    <property type="project" value="UniProtKB-KW"/>
</dbReference>
<dbReference type="PATRIC" id="fig|742734.4.peg.768"/>
<reference evidence="9 10" key="1">
    <citation type="submission" date="2011-04" db="EMBL/GenBank/DDBJ databases">
        <title>The Genome Sequence of Clostridium citroniae WAL-19142.</title>
        <authorList>
            <consortium name="The Broad Institute Genome Sequencing Platform"/>
            <person name="Earl A."/>
            <person name="Ward D."/>
            <person name="Feldgarden M."/>
            <person name="Gevers D."/>
            <person name="Warren Y.A."/>
            <person name="Tyrrell K.L."/>
            <person name="Citron D.M."/>
            <person name="Goldstein E.J."/>
            <person name="Daigneault M."/>
            <person name="Allen-Vercoe E."/>
            <person name="Young S.K."/>
            <person name="Zeng Q."/>
            <person name="Gargeya S."/>
            <person name="Fitzgerald M."/>
            <person name="Haas B."/>
            <person name="Abouelleil A."/>
            <person name="Alvarado L."/>
            <person name="Arachchi H.M."/>
            <person name="Berlin A."/>
            <person name="Brown A."/>
            <person name="Chapman S.B."/>
            <person name="Chen Z."/>
            <person name="Dunbar C."/>
            <person name="Freedman E."/>
            <person name="Gearin G."/>
            <person name="Gellesch M."/>
            <person name="Goldberg J."/>
            <person name="Griggs A."/>
            <person name="Gujja S."/>
            <person name="Heilman E.R."/>
            <person name="Heiman D."/>
            <person name="Howarth C."/>
            <person name="Larson L."/>
            <person name="Lui A."/>
            <person name="MacDonald P.J."/>
            <person name="Mehta T."/>
            <person name="Montmayeur A."/>
            <person name="Murphy C."/>
            <person name="Neiman D."/>
            <person name="Pearson M."/>
            <person name="Priest M."/>
            <person name="Roberts A."/>
            <person name="Saif S."/>
            <person name="Shea T."/>
            <person name="Shenoy N."/>
            <person name="Sisk P."/>
            <person name="Stolte C."/>
            <person name="Sykes S."/>
            <person name="White J."/>
            <person name="Yandava C."/>
            <person name="Wortman J."/>
            <person name="Nusbaum C."/>
            <person name="Birren B."/>
        </authorList>
    </citation>
    <scope>NUCLEOTIDE SEQUENCE [LARGE SCALE GENOMIC DNA]</scope>
    <source>
        <strain evidence="9 10">WAL-19142</strain>
    </source>
</reference>
<dbReference type="InterPro" id="IPR036590">
    <property type="entry name" value="SRAP-like"/>
</dbReference>
<keyword evidence="3" id="KW-0227">DNA damage</keyword>
<dbReference type="GO" id="GO:0008233">
    <property type="term" value="F:peptidase activity"/>
    <property type="evidence" value="ECO:0007669"/>
    <property type="project" value="UniProtKB-KW"/>
</dbReference>
<comment type="caution">
    <text evidence="9">The sequence shown here is derived from an EMBL/GenBank/DDBJ whole genome shotgun (WGS) entry which is preliminary data.</text>
</comment>
<dbReference type="GO" id="GO:0003697">
    <property type="term" value="F:single-stranded DNA binding"/>
    <property type="evidence" value="ECO:0007669"/>
    <property type="project" value="InterPro"/>
</dbReference>
<evidence type="ECO:0000256" key="5">
    <source>
        <dbReference type="ARBA" id="ARBA00023124"/>
    </source>
</evidence>
<evidence type="ECO:0000256" key="6">
    <source>
        <dbReference type="ARBA" id="ARBA00023125"/>
    </source>
</evidence>
<dbReference type="EC" id="3.4.-.-" evidence="8"/>
<sequence length="218" mass="24881">MCGRYHFSFDLMDEVAGLVEGTDWKLELGLMDKDIHPGEIAPVITARTEAAYGGEYQKGAPEIQDHRQGTGGPGLQIRRQRWGFPGPGGKGLVFNARSESVTEKPMFREGVARRRVAVPVSWFYEWNKSKEKYTFTREGSRVLFLAGFYNRYQDGEHFVILTTEANSSMAPVHSRMPLILDKDQVRDWILDSDRTRELLGQVSPELLKSCEYEQQTLF</sequence>
<keyword evidence="5" id="KW-0190">Covalent protein-DNA linkage</keyword>
<keyword evidence="6" id="KW-0238">DNA-binding</keyword>
<dbReference type="AlphaFoldDB" id="A0A0J9B7B9"/>
<comment type="similarity">
    <text evidence="1 8">Belongs to the SOS response-associated peptidase family.</text>
</comment>
<evidence type="ECO:0000256" key="1">
    <source>
        <dbReference type="ARBA" id="ARBA00008136"/>
    </source>
</evidence>
<evidence type="ECO:0000313" key="9">
    <source>
        <dbReference type="EMBL" id="KMW08307.1"/>
    </source>
</evidence>
<name>A0A0J9B7B9_9FIRM</name>
<proteinExistence type="inferred from homology"/>
<keyword evidence="2 8" id="KW-0645">Protease</keyword>
<evidence type="ECO:0000256" key="7">
    <source>
        <dbReference type="ARBA" id="ARBA00023239"/>
    </source>
</evidence>
<evidence type="ECO:0000256" key="3">
    <source>
        <dbReference type="ARBA" id="ARBA00022763"/>
    </source>
</evidence>
<dbReference type="SUPFAM" id="SSF143081">
    <property type="entry name" value="BB1717-like"/>
    <property type="match status" value="1"/>
</dbReference>
<dbReference type="PANTHER" id="PTHR13604">
    <property type="entry name" value="DC12-RELATED"/>
    <property type="match status" value="1"/>
</dbReference>
<gene>
    <name evidence="9" type="ORF">HMPREF9470_00720</name>
</gene>
<keyword evidence="4 8" id="KW-0378">Hydrolase</keyword>
<keyword evidence="7" id="KW-0456">Lyase</keyword>
<dbReference type="Pfam" id="PF02586">
    <property type="entry name" value="SRAP"/>
    <property type="match status" value="1"/>
</dbReference>